<dbReference type="InterPro" id="IPR015856">
    <property type="entry name" value="ABC_transpr_CbiO/EcfA_su"/>
</dbReference>
<evidence type="ECO:0000256" key="3">
    <source>
        <dbReference type="ARBA" id="ARBA00022448"/>
    </source>
</evidence>
<keyword evidence="3" id="KW-0813">Transport</keyword>
<protein>
    <submittedName>
        <fullName evidence="12">Energy-coupling factor ABC transporter ATP-binding protein</fullName>
    </submittedName>
</protein>
<evidence type="ECO:0000256" key="8">
    <source>
        <dbReference type="ARBA" id="ARBA00022967"/>
    </source>
</evidence>
<keyword evidence="6" id="KW-0547">Nucleotide-binding</keyword>
<evidence type="ECO:0000256" key="1">
    <source>
        <dbReference type="ARBA" id="ARBA00004202"/>
    </source>
</evidence>
<dbReference type="CDD" id="cd03226">
    <property type="entry name" value="ABC_cobalt_CbiO_domain2"/>
    <property type="match status" value="1"/>
</dbReference>
<evidence type="ECO:0000259" key="11">
    <source>
        <dbReference type="PROSITE" id="PS50893"/>
    </source>
</evidence>
<dbReference type="GO" id="GO:0043190">
    <property type="term" value="C:ATP-binding cassette (ABC) transporter complex"/>
    <property type="evidence" value="ECO:0007669"/>
    <property type="project" value="TreeGrafter"/>
</dbReference>
<feature type="domain" description="ABC transporter" evidence="11">
    <location>
        <begin position="263"/>
        <end position="483"/>
    </location>
</feature>
<dbReference type="SUPFAM" id="SSF52540">
    <property type="entry name" value="P-loop containing nucleoside triphosphate hydrolases"/>
    <property type="match status" value="2"/>
</dbReference>
<dbReference type="Gene3D" id="3.40.50.300">
    <property type="entry name" value="P-loop containing nucleotide triphosphate hydrolases"/>
    <property type="match status" value="2"/>
</dbReference>
<dbReference type="GO" id="GO:0016887">
    <property type="term" value="F:ATP hydrolysis activity"/>
    <property type="evidence" value="ECO:0007669"/>
    <property type="project" value="InterPro"/>
</dbReference>
<dbReference type="PROSITE" id="PS50893">
    <property type="entry name" value="ABC_TRANSPORTER_2"/>
    <property type="match status" value="2"/>
</dbReference>
<evidence type="ECO:0000256" key="7">
    <source>
        <dbReference type="ARBA" id="ARBA00022840"/>
    </source>
</evidence>
<comment type="similarity">
    <text evidence="2">Belongs to the ABC transporter superfamily.</text>
</comment>
<keyword evidence="5" id="KW-0677">Repeat</keyword>
<evidence type="ECO:0000256" key="4">
    <source>
        <dbReference type="ARBA" id="ARBA00022475"/>
    </source>
</evidence>
<keyword evidence="13" id="KW-1185">Reference proteome</keyword>
<sequence>MIELKDITFSYSSQVNGGLHDINLTIQNGECILLCGGSGCGKTTITRLINGLIPRFYPGNLEGNVLVDHKNVDDFPMYELAEHIGSVFQNPRTQFFNVDSDSEIAFGLENEARPPKELRERVNATIEKLGIQSLRNRSLHELSGGEKQKVAFASVYAMNPNIYLLDEPSSNLDMDAIEDLRKHLQLIKKQGKTILIAEHRLYYLMDIADRIVFFEQGEIKGIYTPEDFQKIPTFKREAMRLRATDLKEVHPEISEVVQPVPLLKLRDVSISYKKKSVLKNINLTAGPGEVIGIAGHNGAGKTTFARALCGLHKHTTGEFLWGGQPQDRKKRLRLSYMVMQDVNYELFADSVKSECSFGIRNPDTALVEAVMEKLGLTPYGDKHPNTLSGGQKQRLAAAVSMICGKELLVFDEPTSGLDYDSMTQVADLVKELAALGKIIFIVTHDYEFVCRTCTRVLHIDHGEPCDIPVSVAEEKTLKKLFSIR</sequence>
<name>A0AAP2RG40_9FIRM</name>
<feature type="domain" description="ABC transporter" evidence="11">
    <location>
        <begin position="2"/>
        <end position="241"/>
    </location>
</feature>
<dbReference type="GO" id="GO:0042626">
    <property type="term" value="F:ATPase-coupled transmembrane transporter activity"/>
    <property type="evidence" value="ECO:0007669"/>
    <property type="project" value="TreeGrafter"/>
</dbReference>
<dbReference type="CDD" id="cd03225">
    <property type="entry name" value="ABC_cobalt_CbiO_domain1"/>
    <property type="match status" value="1"/>
</dbReference>
<gene>
    <name evidence="12" type="ORF">LQE92_01735</name>
</gene>
<evidence type="ECO:0000313" key="12">
    <source>
        <dbReference type="EMBL" id="MCD2491347.1"/>
    </source>
</evidence>
<dbReference type="InterPro" id="IPR017871">
    <property type="entry name" value="ABC_transporter-like_CS"/>
</dbReference>
<comment type="subcellular location">
    <subcellularLocation>
        <location evidence="1">Cell membrane</location>
        <topology evidence="1">Peripheral membrane protein</topology>
    </subcellularLocation>
</comment>
<dbReference type="RefSeq" id="WP_231061285.1">
    <property type="nucleotide sequence ID" value="NZ_JAJNOR010000001.1"/>
</dbReference>
<evidence type="ECO:0000256" key="2">
    <source>
        <dbReference type="ARBA" id="ARBA00005417"/>
    </source>
</evidence>
<dbReference type="InterPro" id="IPR003593">
    <property type="entry name" value="AAA+_ATPase"/>
</dbReference>
<dbReference type="PANTHER" id="PTHR43553:SF23">
    <property type="entry name" value="ABC TRANSPORTER ATP-BINDING COMPONENT"/>
    <property type="match status" value="1"/>
</dbReference>
<dbReference type="Pfam" id="PF00005">
    <property type="entry name" value="ABC_tran"/>
    <property type="match status" value="2"/>
</dbReference>
<dbReference type="PROSITE" id="PS00211">
    <property type="entry name" value="ABC_TRANSPORTER_1"/>
    <property type="match status" value="1"/>
</dbReference>
<dbReference type="GO" id="GO:0005524">
    <property type="term" value="F:ATP binding"/>
    <property type="evidence" value="ECO:0007669"/>
    <property type="project" value="UniProtKB-KW"/>
</dbReference>
<keyword evidence="9" id="KW-0472">Membrane</keyword>
<reference evidence="12 13" key="1">
    <citation type="submission" date="2021-11" db="EMBL/GenBank/DDBJ databases">
        <title>Lacrimispora sp. nov. NSJ-141 isolated from human feces.</title>
        <authorList>
            <person name="Abdugheni R."/>
        </authorList>
    </citation>
    <scope>NUCLEOTIDE SEQUENCE [LARGE SCALE GENOMIC DNA]</scope>
    <source>
        <strain evidence="12 13">NSJ-141</strain>
    </source>
</reference>
<keyword evidence="4" id="KW-1003">Cell membrane</keyword>
<keyword evidence="8" id="KW-1278">Translocase</keyword>
<dbReference type="InterPro" id="IPR027417">
    <property type="entry name" value="P-loop_NTPase"/>
</dbReference>
<evidence type="ECO:0000256" key="5">
    <source>
        <dbReference type="ARBA" id="ARBA00022737"/>
    </source>
</evidence>
<comment type="function">
    <text evidence="10">Probably part of an ABC transporter complex. Responsible for energy coupling to the transport system.</text>
</comment>
<evidence type="ECO:0000256" key="9">
    <source>
        <dbReference type="ARBA" id="ARBA00023136"/>
    </source>
</evidence>
<evidence type="ECO:0000256" key="10">
    <source>
        <dbReference type="ARBA" id="ARBA00025157"/>
    </source>
</evidence>
<dbReference type="AlphaFoldDB" id="A0AAP2RG40"/>
<dbReference type="InterPro" id="IPR050095">
    <property type="entry name" value="ECF_ABC_transporter_ATP-bd"/>
</dbReference>
<proteinExistence type="inferred from homology"/>
<organism evidence="12 13">
    <name type="scientific">Lientehia hominis</name>
    <dbReference type="NCBI Taxonomy" id="2897778"/>
    <lineage>
        <taxon>Bacteria</taxon>
        <taxon>Bacillati</taxon>
        <taxon>Bacillota</taxon>
        <taxon>Clostridia</taxon>
        <taxon>Lachnospirales</taxon>
        <taxon>Lachnospiraceae</taxon>
        <taxon>Lientehia</taxon>
    </lineage>
</organism>
<dbReference type="EMBL" id="JAJNOR010000001">
    <property type="protein sequence ID" value="MCD2491347.1"/>
    <property type="molecule type" value="Genomic_DNA"/>
</dbReference>
<evidence type="ECO:0000256" key="6">
    <source>
        <dbReference type="ARBA" id="ARBA00022741"/>
    </source>
</evidence>
<dbReference type="PANTHER" id="PTHR43553">
    <property type="entry name" value="HEAVY METAL TRANSPORTER"/>
    <property type="match status" value="1"/>
</dbReference>
<dbReference type="InterPro" id="IPR003439">
    <property type="entry name" value="ABC_transporter-like_ATP-bd"/>
</dbReference>
<comment type="caution">
    <text evidence="12">The sequence shown here is derived from an EMBL/GenBank/DDBJ whole genome shotgun (WGS) entry which is preliminary data.</text>
</comment>
<keyword evidence="7 12" id="KW-0067">ATP-binding</keyword>
<dbReference type="Proteomes" id="UP001299265">
    <property type="component" value="Unassembled WGS sequence"/>
</dbReference>
<accession>A0AAP2RG40</accession>
<dbReference type="SMART" id="SM00382">
    <property type="entry name" value="AAA"/>
    <property type="match status" value="2"/>
</dbReference>
<evidence type="ECO:0000313" key="13">
    <source>
        <dbReference type="Proteomes" id="UP001299265"/>
    </source>
</evidence>